<feature type="binding site" evidence="8">
    <location>
        <position position="63"/>
    </location>
    <ligand>
        <name>substrate</name>
    </ligand>
</feature>
<proteinExistence type="inferred from homology"/>
<keyword evidence="1 8" id="KW-0963">Cytoplasm</keyword>
<name>A0A1I0SV85_9SPHI</name>
<dbReference type="GO" id="GO:0005829">
    <property type="term" value="C:cytosol"/>
    <property type="evidence" value="ECO:0007669"/>
    <property type="project" value="TreeGrafter"/>
</dbReference>
<evidence type="ECO:0000313" key="10">
    <source>
        <dbReference type="EMBL" id="SFA43409.1"/>
    </source>
</evidence>
<sequence>MVNCHIQTVEIIMKLGYKKIVVKVGSNVITKENGLPDESRIKHLVNQLADIKKQGIEVILVSSGAVASGRSLIKVSEKQDAVTTRQLLAAIGQVKLINTYSSFFATHAIQCAQVLVTKEDFRDRAHYLNMKNCLQILLQNEVIPVVNENDVVSVTELMFTDNDELAGLIASMLNADALIILSNVNGIYNGDPKLEGSAVIEEINGSVANLASFIQTGKSQFGRGGMITKSTMAQKVAKLGITVHIANGTKDDVLTSLLNNELVHTRFVPEKSKSGKKKWIAHSETAATGVVKLNDGAKTVLTSGKATSLLPVGIIEIQTDFLKGDIIKIIDEQHNLIGLGIAEYGSDKARERIGQKKQKALVHYDYFYSAI</sequence>
<dbReference type="GO" id="GO:0005524">
    <property type="term" value="F:ATP binding"/>
    <property type="evidence" value="ECO:0007669"/>
    <property type="project" value="UniProtKB-KW"/>
</dbReference>
<dbReference type="PROSITE" id="PS50890">
    <property type="entry name" value="PUA"/>
    <property type="match status" value="1"/>
</dbReference>
<comment type="catalytic activity">
    <reaction evidence="8">
        <text>L-glutamate + ATP = L-glutamyl 5-phosphate + ADP</text>
        <dbReference type="Rhea" id="RHEA:14877"/>
        <dbReference type="ChEBI" id="CHEBI:29985"/>
        <dbReference type="ChEBI" id="CHEBI:30616"/>
        <dbReference type="ChEBI" id="CHEBI:58274"/>
        <dbReference type="ChEBI" id="CHEBI:456216"/>
        <dbReference type="EC" id="2.7.2.11"/>
    </reaction>
</comment>
<gene>
    <name evidence="8" type="primary">proB</name>
    <name evidence="10" type="ORF">SAMN04488511_103341</name>
</gene>
<comment type="caution">
    <text evidence="8">Lacks conserved residue(s) required for the propagation of feature annotation.</text>
</comment>
<dbReference type="GO" id="GO:0003723">
    <property type="term" value="F:RNA binding"/>
    <property type="evidence" value="ECO:0007669"/>
    <property type="project" value="InterPro"/>
</dbReference>
<feature type="binding site" evidence="8">
    <location>
        <position position="162"/>
    </location>
    <ligand>
        <name>substrate</name>
    </ligand>
</feature>
<evidence type="ECO:0000256" key="2">
    <source>
        <dbReference type="ARBA" id="ARBA00022605"/>
    </source>
</evidence>
<comment type="pathway">
    <text evidence="8">Amino-acid biosynthesis; L-proline biosynthesis; L-glutamate 5-semialdehyde from L-glutamate: step 1/2.</text>
</comment>
<reference evidence="11" key="1">
    <citation type="submission" date="2016-10" db="EMBL/GenBank/DDBJ databases">
        <authorList>
            <person name="Varghese N."/>
            <person name="Submissions S."/>
        </authorList>
    </citation>
    <scope>NUCLEOTIDE SEQUENCE [LARGE SCALE GENOMIC DNA]</scope>
    <source>
        <strain evidence="11">DSM 18130</strain>
    </source>
</reference>
<dbReference type="CDD" id="cd04242">
    <property type="entry name" value="AAK_G5K_ProB"/>
    <property type="match status" value="1"/>
</dbReference>
<evidence type="ECO:0000256" key="3">
    <source>
        <dbReference type="ARBA" id="ARBA00022650"/>
    </source>
</evidence>
<dbReference type="SMART" id="SM00359">
    <property type="entry name" value="PUA"/>
    <property type="match status" value="1"/>
</dbReference>
<dbReference type="InterPro" id="IPR001048">
    <property type="entry name" value="Asp/Glu/Uridylate_kinase"/>
</dbReference>
<dbReference type="Gene3D" id="2.30.130.10">
    <property type="entry name" value="PUA domain"/>
    <property type="match status" value="1"/>
</dbReference>
<keyword evidence="5 8" id="KW-0547">Nucleotide-binding</keyword>
<dbReference type="GO" id="GO:0055129">
    <property type="term" value="P:L-proline biosynthetic process"/>
    <property type="evidence" value="ECO:0007669"/>
    <property type="project" value="UniProtKB-UniRule"/>
</dbReference>
<dbReference type="Gene3D" id="3.40.1160.10">
    <property type="entry name" value="Acetylglutamate kinase-like"/>
    <property type="match status" value="1"/>
</dbReference>
<keyword evidence="4 8" id="KW-0808">Transferase</keyword>
<dbReference type="EMBL" id="FOJM01000003">
    <property type="protein sequence ID" value="SFA43409.1"/>
    <property type="molecule type" value="Genomic_DNA"/>
</dbReference>
<keyword evidence="3 8" id="KW-0641">Proline biosynthesis</keyword>
<dbReference type="Proteomes" id="UP000198836">
    <property type="component" value="Unassembled WGS sequence"/>
</dbReference>
<dbReference type="Pfam" id="PF00696">
    <property type="entry name" value="AA_kinase"/>
    <property type="match status" value="1"/>
</dbReference>
<dbReference type="InterPro" id="IPR036393">
    <property type="entry name" value="AceGlu_kinase-like_sf"/>
</dbReference>
<evidence type="ECO:0000256" key="6">
    <source>
        <dbReference type="ARBA" id="ARBA00022777"/>
    </source>
</evidence>
<dbReference type="EC" id="2.7.2.11" evidence="8"/>
<dbReference type="InterPro" id="IPR011529">
    <property type="entry name" value="Glu_5kinase"/>
</dbReference>
<keyword evidence="7 8" id="KW-0067">ATP-binding</keyword>
<dbReference type="InterPro" id="IPR015947">
    <property type="entry name" value="PUA-like_sf"/>
</dbReference>
<dbReference type="CDD" id="cd21157">
    <property type="entry name" value="PUA_G5K"/>
    <property type="match status" value="1"/>
</dbReference>
<dbReference type="Pfam" id="PF01472">
    <property type="entry name" value="PUA"/>
    <property type="match status" value="1"/>
</dbReference>
<dbReference type="FunFam" id="3.40.1160.10:FF:000040">
    <property type="entry name" value="Glutamate 5-kinase"/>
    <property type="match status" value="1"/>
</dbReference>
<dbReference type="PANTHER" id="PTHR43654:SF1">
    <property type="entry name" value="ISOPENTENYL PHOSPHATE KINASE"/>
    <property type="match status" value="1"/>
</dbReference>
<keyword evidence="11" id="KW-1185">Reference proteome</keyword>
<comment type="similarity">
    <text evidence="8">Belongs to the glutamate 5-kinase family.</text>
</comment>
<dbReference type="HAMAP" id="MF_00456">
    <property type="entry name" value="ProB"/>
    <property type="match status" value="1"/>
</dbReference>
<evidence type="ECO:0000256" key="4">
    <source>
        <dbReference type="ARBA" id="ARBA00022679"/>
    </source>
</evidence>
<dbReference type="STRING" id="332999.SAMN04488511_103341"/>
<feature type="domain" description="PUA" evidence="9">
    <location>
        <begin position="289"/>
        <end position="362"/>
    </location>
</feature>
<dbReference type="PIRSF" id="PIRSF000729">
    <property type="entry name" value="GK"/>
    <property type="match status" value="1"/>
</dbReference>
<keyword evidence="6 8" id="KW-0418">Kinase</keyword>
<dbReference type="InterPro" id="IPR036974">
    <property type="entry name" value="PUA_sf"/>
</dbReference>
<evidence type="ECO:0000256" key="5">
    <source>
        <dbReference type="ARBA" id="ARBA00022741"/>
    </source>
</evidence>
<dbReference type="PANTHER" id="PTHR43654">
    <property type="entry name" value="GLUTAMATE 5-KINASE"/>
    <property type="match status" value="1"/>
</dbReference>
<dbReference type="AlphaFoldDB" id="A0A1I0SV85"/>
<evidence type="ECO:0000256" key="1">
    <source>
        <dbReference type="ARBA" id="ARBA00022490"/>
    </source>
</evidence>
<dbReference type="UniPathway" id="UPA00098">
    <property type="reaction ID" value="UER00359"/>
</dbReference>
<dbReference type="NCBIfam" id="TIGR01027">
    <property type="entry name" value="proB"/>
    <property type="match status" value="1"/>
</dbReference>
<evidence type="ECO:0000256" key="7">
    <source>
        <dbReference type="ARBA" id="ARBA00022840"/>
    </source>
</evidence>
<evidence type="ECO:0000313" key="11">
    <source>
        <dbReference type="Proteomes" id="UP000198836"/>
    </source>
</evidence>
<keyword evidence="2 8" id="KW-0028">Amino-acid biosynthesis</keyword>
<comment type="function">
    <text evidence="8">Catalyzes the transfer of a phosphate group to glutamate to form L-glutamate 5-phosphate.</text>
</comment>
<dbReference type="SUPFAM" id="SSF53633">
    <property type="entry name" value="Carbamate kinase-like"/>
    <property type="match status" value="1"/>
</dbReference>
<feature type="binding site" evidence="8">
    <location>
        <position position="150"/>
    </location>
    <ligand>
        <name>substrate</name>
    </ligand>
</feature>
<dbReference type="SUPFAM" id="SSF88697">
    <property type="entry name" value="PUA domain-like"/>
    <property type="match status" value="1"/>
</dbReference>
<dbReference type="PRINTS" id="PR00474">
    <property type="entry name" value="GLU5KINASE"/>
</dbReference>
<dbReference type="InterPro" id="IPR002478">
    <property type="entry name" value="PUA"/>
</dbReference>
<protein>
    <recommendedName>
        <fullName evidence="8">Glutamate 5-kinase</fullName>
        <ecNumber evidence="8">2.7.2.11</ecNumber>
    </recommendedName>
    <alternativeName>
        <fullName evidence="8">Gamma-glutamyl kinase</fullName>
        <shortName evidence="8">GK</shortName>
    </alternativeName>
</protein>
<evidence type="ECO:0000256" key="8">
    <source>
        <dbReference type="HAMAP-Rule" id="MF_00456"/>
    </source>
</evidence>
<feature type="binding site" evidence="8">
    <location>
        <position position="23"/>
    </location>
    <ligand>
        <name>ATP</name>
        <dbReference type="ChEBI" id="CHEBI:30616"/>
    </ligand>
</feature>
<accession>A0A1I0SV85</accession>
<comment type="subcellular location">
    <subcellularLocation>
        <location evidence="8">Cytoplasm</location>
    </subcellularLocation>
</comment>
<dbReference type="GO" id="GO:0004349">
    <property type="term" value="F:glutamate 5-kinase activity"/>
    <property type="evidence" value="ECO:0007669"/>
    <property type="project" value="UniProtKB-UniRule"/>
</dbReference>
<dbReference type="InterPro" id="IPR041739">
    <property type="entry name" value="G5K_ProB"/>
</dbReference>
<dbReference type="InterPro" id="IPR001057">
    <property type="entry name" value="Glu/AcGlu_kinase"/>
</dbReference>
<dbReference type="InterPro" id="IPR005715">
    <property type="entry name" value="Glu_5kinase/COase_Synthase"/>
</dbReference>
<organism evidence="10 11">
    <name type="scientific">Pedobacter suwonensis</name>
    <dbReference type="NCBI Taxonomy" id="332999"/>
    <lineage>
        <taxon>Bacteria</taxon>
        <taxon>Pseudomonadati</taxon>
        <taxon>Bacteroidota</taxon>
        <taxon>Sphingobacteriia</taxon>
        <taxon>Sphingobacteriales</taxon>
        <taxon>Sphingobacteriaceae</taxon>
        <taxon>Pedobacter</taxon>
    </lineage>
</organism>
<evidence type="ECO:0000259" key="9">
    <source>
        <dbReference type="SMART" id="SM00359"/>
    </source>
</evidence>